<protein>
    <submittedName>
        <fullName evidence="2">Uncharacterized protein</fullName>
    </submittedName>
</protein>
<accession>A0A0D8XAZ6</accession>
<feature type="compositionally biased region" description="Basic residues" evidence="1">
    <location>
        <begin position="25"/>
        <end position="34"/>
    </location>
</feature>
<dbReference type="AlphaFoldDB" id="A0A0D8XAZ6"/>
<reference evidence="3" key="2">
    <citation type="journal article" date="2016" name="Sci. Rep.">
        <title>Dictyocaulus viviparus genome, variome and transcriptome elucidate lungworm biology and support future intervention.</title>
        <authorList>
            <person name="McNulty S.N."/>
            <person name="Strube C."/>
            <person name="Rosa B.A."/>
            <person name="Martin J.C."/>
            <person name="Tyagi R."/>
            <person name="Choi Y.J."/>
            <person name="Wang Q."/>
            <person name="Hallsworth Pepin K."/>
            <person name="Zhang X."/>
            <person name="Ozersky P."/>
            <person name="Wilson R.K."/>
            <person name="Sternberg P.W."/>
            <person name="Gasser R.B."/>
            <person name="Mitreva M."/>
        </authorList>
    </citation>
    <scope>NUCLEOTIDE SEQUENCE [LARGE SCALE GENOMIC DNA]</scope>
    <source>
        <strain evidence="3">HannoverDv2000</strain>
    </source>
</reference>
<evidence type="ECO:0000313" key="3">
    <source>
        <dbReference type="Proteomes" id="UP000053766"/>
    </source>
</evidence>
<dbReference type="OrthoDB" id="5960253at2759"/>
<name>A0A0D8XAZ6_DICVI</name>
<keyword evidence="3" id="KW-1185">Reference proteome</keyword>
<dbReference type="Proteomes" id="UP000053766">
    <property type="component" value="Unassembled WGS sequence"/>
</dbReference>
<dbReference type="EMBL" id="KN716763">
    <property type="protein sequence ID" value="KJH41775.1"/>
    <property type="molecule type" value="Genomic_DNA"/>
</dbReference>
<sequence>MVDAATPATPSIPSKGILHHLGQKALANKKRRSKFGGSDGGRLLAGSINDERVSLLPSGTQGQQHEHLILQRRQSDSHQSLPQ</sequence>
<proteinExistence type="predicted"/>
<feature type="compositionally biased region" description="Basic and acidic residues" evidence="1">
    <location>
        <begin position="64"/>
        <end position="76"/>
    </location>
</feature>
<reference evidence="2 3" key="1">
    <citation type="submission" date="2013-11" db="EMBL/GenBank/DDBJ databases">
        <title>Draft genome of the bovine lungworm Dictyocaulus viviparus.</title>
        <authorList>
            <person name="Mitreva M."/>
        </authorList>
    </citation>
    <scope>NUCLEOTIDE SEQUENCE [LARGE SCALE GENOMIC DNA]</scope>
    <source>
        <strain evidence="2 3">HannoverDv2000</strain>
    </source>
</reference>
<evidence type="ECO:0000256" key="1">
    <source>
        <dbReference type="SAM" id="MobiDB-lite"/>
    </source>
</evidence>
<feature type="region of interest" description="Disordered" evidence="1">
    <location>
        <begin position="25"/>
        <end position="44"/>
    </location>
</feature>
<gene>
    <name evidence="2" type="ORF">DICVIV_12248</name>
</gene>
<organism evidence="2 3">
    <name type="scientific">Dictyocaulus viviparus</name>
    <name type="common">Bovine lungworm</name>
    <dbReference type="NCBI Taxonomy" id="29172"/>
    <lineage>
        <taxon>Eukaryota</taxon>
        <taxon>Metazoa</taxon>
        <taxon>Ecdysozoa</taxon>
        <taxon>Nematoda</taxon>
        <taxon>Chromadorea</taxon>
        <taxon>Rhabditida</taxon>
        <taxon>Rhabditina</taxon>
        <taxon>Rhabditomorpha</taxon>
        <taxon>Strongyloidea</taxon>
        <taxon>Metastrongylidae</taxon>
        <taxon>Dictyocaulus</taxon>
    </lineage>
</organism>
<feature type="region of interest" description="Disordered" evidence="1">
    <location>
        <begin position="54"/>
        <end position="83"/>
    </location>
</feature>
<evidence type="ECO:0000313" key="2">
    <source>
        <dbReference type="EMBL" id="KJH41775.1"/>
    </source>
</evidence>